<protein>
    <submittedName>
        <fullName evidence="1">Uncharacterized protein</fullName>
    </submittedName>
</protein>
<sequence length="150" mass="17102">MNSAFAFFGKGLFASAYVEFDYVNNEINNNYKRAYSDKFSNNNARIRAAALGTTLSFRLASPLRLSIDKLNLLNATGTDSTQIRILEHDIVTKEKRISKILKQLGEATKNPTVSTSSFNANFYYILPNTIHSNAEERRLYQIYSYTFYTP</sequence>
<dbReference type="Proteomes" id="UP001221558">
    <property type="component" value="Chromosome"/>
</dbReference>
<accession>A0ABY7WJC6</accession>
<evidence type="ECO:0000313" key="2">
    <source>
        <dbReference type="Proteomes" id="UP001221558"/>
    </source>
</evidence>
<gene>
    <name evidence="1" type="ORF">PQ465_04385</name>
</gene>
<proteinExistence type="predicted"/>
<reference evidence="1 2" key="1">
    <citation type="submission" date="2023-02" db="EMBL/GenBank/DDBJ databases">
        <title>Genome sequence of Sphingobacterium sp. KACC 22765.</title>
        <authorList>
            <person name="Kim S."/>
            <person name="Heo J."/>
            <person name="Kwon S.-W."/>
        </authorList>
    </citation>
    <scope>NUCLEOTIDE SEQUENCE [LARGE SCALE GENOMIC DNA]</scope>
    <source>
        <strain evidence="1 2">KACC 22765</strain>
    </source>
</reference>
<keyword evidence="2" id="KW-1185">Reference proteome</keyword>
<evidence type="ECO:0000313" key="1">
    <source>
        <dbReference type="EMBL" id="WDF69620.1"/>
    </source>
</evidence>
<dbReference type="RefSeq" id="WP_274268333.1">
    <property type="nucleotide sequence ID" value="NZ_CP117880.1"/>
</dbReference>
<dbReference type="EMBL" id="CP117880">
    <property type="protein sequence ID" value="WDF69620.1"/>
    <property type="molecule type" value="Genomic_DNA"/>
</dbReference>
<organism evidence="1 2">
    <name type="scientific">Sphingobacterium oryzagri</name>
    <dbReference type="NCBI Taxonomy" id="3025669"/>
    <lineage>
        <taxon>Bacteria</taxon>
        <taxon>Pseudomonadati</taxon>
        <taxon>Bacteroidota</taxon>
        <taxon>Sphingobacteriia</taxon>
        <taxon>Sphingobacteriales</taxon>
        <taxon>Sphingobacteriaceae</taxon>
        <taxon>Sphingobacterium</taxon>
    </lineage>
</organism>
<name>A0ABY7WJC6_9SPHI</name>